<reference evidence="2" key="2">
    <citation type="submission" date="2010-03" db="EMBL/GenBank/DDBJ databases">
        <title>The genome sequence of Coccidioides posadasii strain Silveira.</title>
        <authorList>
            <consortium name="The Broad Institute Genome Sequencing Center for Infectious Disease"/>
            <person name="Neafsey D."/>
            <person name="Orbach M."/>
            <person name="Henn M.R."/>
            <person name="Cole G.T."/>
            <person name="Galgiani J."/>
            <person name="Gardner M.J."/>
            <person name="Kirkland T.N."/>
            <person name="Taylor J.W."/>
            <person name="Young S.K."/>
            <person name="Zeng Q."/>
            <person name="Koehrsen M."/>
            <person name="Alvarado L."/>
            <person name="Berlin A."/>
            <person name="Borenstein D."/>
            <person name="Chapman S.B."/>
            <person name="Chen Z."/>
            <person name="Engels R."/>
            <person name="Freedman E."/>
            <person name="Gellesch M."/>
            <person name="Goldberg J."/>
            <person name="Griggs A."/>
            <person name="Gujja S."/>
            <person name="Heilman E."/>
            <person name="Heiman D."/>
            <person name="Howarth C."/>
            <person name="Jen D."/>
            <person name="Larson L."/>
            <person name="Mehta T."/>
            <person name="Neiman D."/>
            <person name="Park D."/>
            <person name="Pearson M."/>
            <person name="Richards J."/>
            <person name="Roberts A."/>
            <person name="Saif S."/>
            <person name="Shea T."/>
            <person name="Shenoy N."/>
            <person name="Sisk P."/>
            <person name="Stolte C."/>
            <person name="Sykes S."/>
            <person name="Walk T."/>
            <person name="White J."/>
            <person name="Yandava C."/>
            <person name="Haas B."/>
            <person name="Nusbaum C."/>
            <person name="Birren B."/>
        </authorList>
    </citation>
    <scope>NUCLEOTIDE SEQUENCE [LARGE SCALE GENOMIC DNA]</scope>
    <source>
        <strain evidence="2">RMSCC 757 / Silveira</strain>
    </source>
</reference>
<gene>
    <name evidence="1" type="ORF">CPSG_04038</name>
</gene>
<accession>E9D1I0</accession>
<protein>
    <submittedName>
        <fullName evidence="1">Predicted protein</fullName>
    </submittedName>
</protein>
<evidence type="ECO:0000313" key="1">
    <source>
        <dbReference type="EMBL" id="EFW19654.1"/>
    </source>
</evidence>
<keyword evidence="2" id="KW-1185">Reference proteome</keyword>
<dbReference type="HOGENOM" id="CLU_1686410_0_0_1"/>
<dbReference type="EMBL" id="GL636490">
    <property type="protein sequence ID" value="EFW19654.1"/>
    <property type="molecule type" value="Genomic_DNA"/>
</dbReference>
<reference evidence="2" key="1">
    <citation type="journal article" date="2010" name="Genome Res.">
        <title>Population genomic sequencing of Coccidioides fungi reveals recent hybridization and transposon control.</title>
        <authorList>
            <person name="Neafsey D.E."/>
            <person name="Barker B.M."/>
            <person name="Sharpton T.J."/>
            <person name="Stajich J.E."/>
            <person name="Park D.J."/>
            <person name="Whiston E."/>
            <person name="Hung C.-Y."/>
            <person name="McMahan C."/>
            <person name="White J."/>
            <person name="Sykes S."/>
            <person name="Heiman D."/>
            <person name="Young S."/>
            <person name="Zeng Q."/>
            <person name="Abouelleil A."/>
            <person name="Aftuck L."/>
            <person name="Bessette D."/>
            <person name="Brown A."/>
            <person name="FitzGerald M."/>
            <person name="Lui A."/>
            <person name="Macdonald J.P."/>
            <person name="Priest M."/>
            <person name="Orbach M.J."/>
            <person name="Galgiani J.N."/>
            <person name="Kirkland T.N."/>
            <person name="Cole G.T."/>
            <person name="Birren B.W."/>
            <person name="Henn M.R."/>
            <person name="Taylor J.W."/>
            <person name="Rounsley S.D."/>
        </authorList>
    </citation>
    <scope>NUCLEOTIDE SEQUENCE [LARGE SCALE GENOMIC DNA]</scope>
    <source>
        <strain evidence="2">RMSCC 757 / Silveira</strain>
    </source>
</reference>
<dbReference type="Proteomes" id="UP000002497">
    <property type="component" value="Unassembled WGS sequence"/>
</dbReference>
<organism evidence="2">
    <name type="scientific">Coccidioides posadasii (strain RMSCC 757 / Silveira)</name>
    <name type="common">Valley fever fungus</name>
    <dbReference type="NCBI Taxonomy" id="443226"/>
    <lineage>
        <taxon>Eukaryota</taxon>
        <taxon>Fungi</taxon>
        <taxon>Dikarya</taxon>
        <taxon>Ascomycota</taxon>
        <taxon>Pezizomycotina</taxon>
        <taxon>Eurotiomycetes</taxon>
        <taxon>Eurotiomycetidae</taxon>
        <taxon>Onygenales</taxon>
        <taxon>Onygenaceae</taxon>
        <taxon>Coccidioides</taxon>
    </lineage>
</organism>
<sequence>MKEDCATTSSDAAIHTVRNQPRRGSQSSRSLGMLYGLKVAVRPGKTTHSGPGIGLSGGTQSVAAESWVDEWILLREVRLSVRAATSMQCYVVELHGPLASFVDGPDIKLFRFVVKAQVLNIDKLECRWLFFAIFLEAPLSVNGARVLSDFLEAFEV</sequence>
<dbReference type="VEuPathDB" id="FungiDB:CPSG_04038"/>
<name>E9D1I0_COCPS</name>
<dbReference type="AlphaFoldDB" id="E9D1I0"/>
<proteinExistence type="predicted"/>
<evidence type="ECO:0000313" key="2">
    <source>
        <dbReference type="Proteomes" id="UP000002497"/>
    </source>
</evidence>